<evidence type="ECO:0000313" key="3">
    <source>
        <dbReference type="EMBL" id="KNC34430.1"/>
    </source>
</evidence>
<dbReference type="Pfam" id="PF25880">
    <property type="entry name" value="WHD_CHMP7_1st"/>
    <property type="match status" value="1"/>
</dbReference>
<feature type="coiled-coil region" evidence="2">
    <location>
        <begin position="247"/>
        <end position="288"/>
    </location>
</feature>
<dbReference type="Pfam" id="PF03357">
    <property type="entry name" value="Snf7"/>
    <property type="match status" value="1"/>
</dbReference>
<keyword evidence="4" id="KW-1185">Reference proteome</keyword>
<proteinExistence type="inferred from homology"/>
<protein>
    <recommendedName>
        <fullName evidence="5">Charged multivesicular body protein 7</fullName>
    </recommendedName>
</protein>
<dbReference type="AlphaFoldDB" id="A0A0L0CPZ8"/>
<dbReference type="PANTHER" id="PTHR22761">
    <property type="entry name" value="CHARGED MULTIVESICULAR BODY PROTEIN"/>
    <property type="match status" value="1"/>
</dbReference>
<evidence type="ECO:0000256" key="2">
    <source>
        <dbReference type="SAM" id="Coils"/>
    </source>
</evidence>
<dbReference type="EMBL" id="JRES01000065">
    <property type="protein sequence ID" value="KNC34430.1"/>
    <property type="molecule type" value="Genomic_DNA"/>
</dbReference>
<dbReference type="GO" id="GO:0006900">
    <property type="term" value="P:vesicle budding from membrane"/>
    <property type="evidence" value="ECO:0007669"/>
    <property type="project" value="TreeGrafter"/>
</dbReference>
<dbReference type="GO" id="GO:0009898">
    <property type="term" value="C:cytoplasmic side of plasma membrane"/>
    <property type="evidence" value="ECO:0007669"/>
    <property type="project" value="TreeGrafter"/>
</dbReference>
<evidence type="ECO:0000313" key="4">
    <source>
        <dbReference type="Proteomes" id="UP000037069"/>
    </source>
</evidence>
<dbReference type="InterPro" id="IPR005024">
    <property type="entry name" value="Snf7_fam"/>
</dbReference>
<sequence length="458" mass="52861">MSTQTTPIKNTKLNEPYPYPKCWQDDARVQVLLAPFRDRSVNPENYDSKMKFWQDTIREYCLFKGKANFCKQELQSNFTKGQRVPCCLDAVLVEMQRQKLIRLRKDYEYDPENSWSGWAVNSFVKKPLSWGFDKIKEKLGALDAAQMGLIQFIHMEVIRQYCSELQNTLLQPPYLGTLHHYDNLSKELCPLLNISEECLRICLHTLNVQKKIGLEYKTNTNELQIHLVKIPSKEDPNVNITENDHAIHNLQVTKTNLVKQIDDIEMEIKDNENKARQYIKENKRLLAKTYLRKKHLLEKNHERRSLALHNIETLLSNVHEAKLNGVILDAYKFGSKALQRALDESNLKYDNVDEIVSDVRETMDSYREIQDTLSNANLDESLGSLADEDELEKELKEIMGESMSTNTPTKNVTENNNISVSMPQKIEITDAELLDMLNGLEIEQNSPDKDVSGGVLNA</sequence>
<dbReference type="OrthoDB" id="10250120at2759"/>
<comment type="similarity">
    <text evidence="1">Belongs to the SNF7 family.</text>
</comment>
<dbReference type="GO" id="GO:0000815">
    <property type="term" value="C:ESCRT III complex"/>
    <property type="evidence" value="ECO:0007669"/>
    <property type="project" value="TreeGrafter"/>
</dbReference>
<gene>
    <name evidence="3" type="ORF">FF38_03609</name>
</gene>
<evidence type="ECO:0008006" key="5">
    <source>
        <dbReference type="Google" id="ProtNLM"/>
    </source>
</evidence>
<accession>A0A0L0CPZ8</accession>
<dbReference type="STRING" id="7375.A0A0L0CPZ8"/>
<dbReference type="Proteomes" id="UP000037069">
    <property type="component" value="Unassembled WGS sequence"/>
</dbReference>
<dbReference type="Gene3D" id="6.10.140.1230">
    <property type="match status" value="1"/>
</dbReference>
<reference evidence="3 4" key="1">
    <citation type="journal article" date="2015" name="Nat. Commun.">
        <title>Lucilia cuprina genome unlocks parasitic fly biology to underpin future interventions.</title>
        <authorList>
            <person name="Anstead C.A."/>
            <person name="Korhonen P.K."/>
            <person name="Young N.D."/>
            <person name="Hall R.S."/>
            <person name="Jex A.R."/>
            <person name="Murali S.C."/>
            <person name="Hughes D.S."/>
            <person name="Lee S.F."/>
            <person name="Perry T."/>
            <person name="Stroehlein A.J."/>
            <person name="Ansell B.R."/>
            <person name="Breugelmans B."/>
            <person name="Hofmann A."/>
            <person name="Qu J."/>
            <person name="Dugan S."/>
            <person name="Lee S.L."/>
            <person name="Chao H."/>
            <person name="Dinh H."/>
            <person name="Han Y."/>
            <person name="Doddapaneni H.V."/>
            <person name="Worley K.C."/>
            <person name="Muzny D.M."/>
            <person name="Ioannidis P."/>
            <person name="Waterhouse R.M."/>
            <person name="Zdobnov E.M."/>
            <person name="James P.J."/>
            <person name="Bagnall N.H."/>
            <person name="Kotze A.C."/>
            <person name="Gibbs R.A."/>
            <person name="Richards S."/>
            <person name="Batterham P."/>
            <person name="Gasser R.B."/>
        </authorList>
    </citation>
    <scope>NUCLEOTIDE SEQUENCE [LARGE SCALE GENOMIC DNA]</scope>
    <source>
        <strain evidence="3 4">LS</strain>
        <tissue evidence="3">Full body</tissue>
    </source>
</reference>
<comment type="caution">
    <text evidence="3">The sequence shown here is derived from an EMBL/GenBank/DDBJ whole genome shotgun (WGS) entry which is preliminary data.</text>
</comment>
<dbReference type="GO" id="GO:0005771">
    <property type="term" value="C:multivesicular body"/>
    <property type="evidence" value="ECO:0007669"/>
    <property type="project" value="TreeGrafter"/>
</dbReference>
<keyword evidence="2" id="KW-0175">Coiled coil</keyword>
<name>A0A0L0CPZ8_LUCCU</name>
<dbReference type="PANTHER" id="PTHR22761:SF96">
    <property type="entry name" value="BCDNA.GH08385"/>
    <property type="match status" value="1"/>
</dbReference>
<dbReference type="OMA" id="LQLQFMR"/>
<evidence type="ECO:0000256" key="1">
    <source>
        <dbReference type="ARBA" id="ARBA00006190"/>
    </source>
</evidence>
<dbReference type="GO" id="GO:0032511">
    <property type="term" value="P:late endosome to vacuole transport via multivesicular body sorting pathway"/>
    <property type="evidence" value="ECO:0007669"/>
    <property type="project" value="TreeGrafter"/>
</dbReference>
<organism evidence="3 4">
    <name type="scientific">Lucilia cuprina</name>
    <name type="common">Green bottle fly</name>
    <name type="synonym">Australian sheep blowfly</name>
    <dbReference type="NCBI Taxonomy" id="7375"/>
    <lineage>
        <taxon>Eukaryota</taxon>
        <taxon>Metazoa</taxon>
        <taxon>Ecdysozoa</taxon>
        <taxon>Arthropoda</taxon>
        <taxon>Hexapoda</taxon>
        <taxon>Insecta</taxon>
        <taxon>Pterygota</taxon>
        <taxon>Neoptera</taxon>
        <taxon>Endopterygota</taxon>
        <taxon>Diptera</taxon>
        <taxon>Brachycera</taxon>
        <taxon>Muscomorpha</taxon>
        <taxon>Oestroidea</taxon>
        <taxon>Calliphoridae</taxon>
        <taxon>Luciliinae</taxon>
        <taxon>Lucilia</taxon>
    </lineage>
</organism>